<dbReference type="InterPro" id="IPR001810">
    <property type="entry name" value="F-box_dom"/>
</dbReference>
<organism evidence="3 4">
    <name type="scientific">Arxiozyma heterogenica</name>
    <dbReference type="NCBI Taxonomy" id="278026"/>
    <lineage>
        <taxon>Eukaryota</taxon>
        <taxon>Fungi</taxon>
        <taxon>Dikarya</taxon>
        <taxon>Ascomycota</taxon>
        <taxon>Saccharomycotina</taxon>
        <taxon>Saccharomycetes</taxon>
        <taxon>Saccharomycetales</taxon>
        <taxon>Saccharomycetaceae</taxon>
        <taxon>Arxiozyma</taxon>
    </lineage>
</organism>
<dbReference type="CDD" id="cd22143">
    <property type="entry name" value="F-box_ScMDM30-like"/>
    <property type="match status" value="1"/>
</dbReference>
<gene>
    <name evidence="3" type="ORF">RI543_000180</name>
</gene>
<comment type="caution">
    <text evidence="3">The sequence shown here is derived from an EMBL/GenBank/DDBJ whole genome shotgun (WGS) entry which is preliminary data.</text>
</comment>
<evidence type="ECO:0000259" key="2">
    <source>
        <dbReference type="PROSITE" id="PS50181"/>
    </source>
</evidence>
<reference evidence="4" key="1">
    <citation type="submission" date="2023-07" db="EMBL/GenBank/DDBJ databases">
        <title>A draft genome of Kazachstania heterogenica Y-27499.</title>
        <authorList>
            <person name="Donic C."/>
            <person name="Kralova J.S."/>
            <person name="Fidel L."/>
            <person name="Ben-Dor S."/>
            <person name="Jung S."/>
        </authorList>
    </citation>
    <scope>NUCLEOTIDE SEQUENCE [LARGE SCALE GENOMIC DNA]</scope>
    <source>
        <strain evidence="4">Y27499</strain>
    </source>
</reference>
<dbReference type="PROSITE" id="PS50181">
    <property type="entry name" value="FBOX"/>
    <property type="match status" value="1"/>
</dbReference>
<dbReference type="InterPro" id="IPR036047">
    <property type="entry name" value="F-box-like_dom_sf"/>
</dbReference>
<evidence type="ECO:0000313" key="4">
    <source>
        <dbReference type="Proteomes" id="UP001306508"/>
    </source>
</evidence>
<feature type="region of interest" description="Disordered" evidence="1">
    <location>
        <begin position="485"/>
        <end position="514"/>
    </location>
</feature>
<feature type="domain" description="F-box" evidence="2">
    <location>
        <begin position="28"/>
        <end position="73"/>
    </location>
</feature>
<dbReference type="SMART" id="SM00256">
    <property type="entry name" value="FBOX"/>
    <property type="match status" value="1"/>
</dbReference>
<sequence>MVVSIDLINIDKLQNINNNRFINEEISLFPIESLPDDILFEIISHLPQKDRLKCLQVNRRWYHISIKLLYRRIYLNDSNVVRSDFIHIAINWTLIYIPSFLNEDESRDIANIKLNKLITTLENNSEILNSIEWIRINWDLDPNLQKHILKILCSKGKSLRRLENVTDPSCNDIIANGYYSSKNLVSFDMAPPNSLPELTIPDDYIPNLIKYLNQRISTNLSYMTLFIDPFKLFNYLYPLKEKLTIVDLKLHWRREFYSPKYFTSNDTNKTYPKFNSLTDIFDIRTLKTLTIISWNESLMSHEIEMIKEFKKFIYLEDLSLISIKQDKNVLMDLFNNLPNLKRLKMDFLEDYIPETTNPQIFLSILITCKKLQFIDIRFEGIDSPIIDIDGNRFVINQKCYCNKCNYTFSEILKKKIFVFPIDYYLTEVQDIAAKDIFKMMRYLSLLPYSKACDSYPSVRTQPMNLDEFVKKMNNNLATYRQNKNQLLDSPKGGNHNNSENDNDNSILLNGNMDNDRNNDTNNVQVITLDASSILPVTNNESLTTNRNTDAEPLDAVLSSRILDQRQENKINRLPHEPLTQMDVIHLYHSMIHHFKQTYFTFLKGFPELRFLMLNDIPTIAIEEDGERIFHPIFYHYDYTSNLVGWTKNSYSFKTFKGDIDPSNTDDTVTRRATFM</sequence>
<dbReference type="SUPFAM" id="SSF81383">
    <property type="entry name" value="F-box domain"/>
    <property type="match status" value="1"/>
</dbReference>
<dbReference type="Proteomes" id="UP001306508">
    <property type="component" value="Unassembled WGS sequence"/>
</dbReference>
<dbReference type="EMBL" id="JAWIZZ010000006">
    <property type="protein sequence ID" value="KAK5782250.1"/>
    <property type="molecule type" value="Genomic_DNA"/>
</dbReference>
<accession>A0AAN8A9W4</accession>
<keyword evidence="4" id="KW-1185">Reference proteome</keyword>
<dbReference type="Pfam" id="PF12937">
    <property type="entry name" value="F-box-like"/>
    <property type="match status" value="1"/>
</dbReference>
<proteinExistence type="predicted"/>
<dbReference type="AlphaFoldDB" id="A0AAN8A9W4"/>
<feature type="compositionally biased region" description="Low complexity" evidence="1">
    <location>
        <begin position="494"/>
        <end position="512"/>
    </location>
</feature>
<name>A0AAN8A9W4_9SACH</name>
<dbReference type="Gene3D" id="1.20.1280.50">
    <property type="match status" value="1"/>
</dbReference>
<evidence type="ECO:0000256" key="1">
    <source>
        <dbReference type="SAM" id="MobiDB-lite"/>
    </source>
</evidence>
<evidence type="ECO:0000313" key="3">
    <source>
        <dbReference type="EMBL" id="KAK5782250.1"/>
    </source>
</evidence>
<protein>
    <recommendedName>
        <fullName evidence="2">F-box domain-containing protein</fullName>
    </recommendedName>
</protein>